<evidence type="ECO:0008006" key="3">
    <source>
        <dbReference type="Google" id="ProtNLM"/>
    </source>
</evidence>
<evidence type="ECO:0000313" key="2">
    <source>
        <dbReference type="Proteomes" id="UP001166585"/>
    </source>
</evidence>
<protein>
    <recommendedName>
        <fullName evidence="3">ASCH domain-containing protein</fullName>
    </recommendedName>
</protein>
<reference evidence="1" key="1">
    <citation type="submission" date="2021-05" db="EMBL/GenBank/DDBJ databases">
        <authorList>
            <person name="Sun Q."/>
            <person name="Inoue M."/>
        </authorList>
    </citation>
    <scope>NUCLEOTIDE SEQUENCE</scope>
    <source>
        <strain evidence="1">VKM B-3255</strain>
    </source>
</reference>
<name>A0ABS5R4Q0_9HYPH</name>
<keyword evidence="2" id="KW-1185">Reference proteome</keyword>
<gene>
    <name evidence="1" type="ORF">KIP89_03580</name>
</gene>
<comment type="caution">
    <text evidence="1">The sequence shown here is derived from an EMBL/GenBank/DDBJ whole genome shotgun (WGS) entry which is preliminary data.</text>
</comment>
<dbReference type="RefSeq" id="WP_213754040.1">
    <property type="nucleotide sequence ID" value="NZ_JAHCQH010000014.1"/>
</dbReference>
<dbReference type="Proteomes" id="UP001166585">
    <property type="component" value="Unassembled WGS sequence"/>
</dbReference>
<dbReference type="EMBL" id="JAHCQH010000014">
    <property type="protein sequence ID" value="MBS9476180.1"/>
    <property type="molecule type" value="Genomic_DNA"/>
</dbReference>
<accession>A0ABS5R4Q0</accession>
<evidence type="ECO:0000313" key="1">
    <source>
        <dbReference type="EMBL" id="MBS9476180.1"/>
    </source>
</evidence>
<proteinExistence type="predicted"/>
<sequence length="228" mass="25807">MADRPILFSAPMVRALLAGTKTQTRRLNGVPAIEQTSTGWWHVKGRAGGTLCRDEADVGELAKDYLPIQPGDRLWVRESYFQRGRWEPVHGAVTRKGGRQKWRFVPDDDVIQFEAPPIYRKGRHPDDLATPAWHKRLGRFMPRAASRLTLIVTDVRVQRVRDITLGDICAEGLASSIYDFKPVQRGFDAWLELWDSINGAGSWDANPWVAAYTFVVHQQNIDAMEKAA</sequence>
<organism evidence="1 2">
    <name type="scientific">Ancylobacter radicis</name>
    <dbReference type="NCBI Taxonomy" id="2836179"/>
    <lineage>
        <taxon>Bacteria</taxon>
        <taxon>Pseudomonadati</taxon>
        <taxon>Pseudomonadota</taxon>
        <taxon>Alphaproteobacteria</taxon>
        <taxon>Hyphomicrobiales</taxon>
        <taxon>Xanthobacteraceae</taxon>
        <taxon>Ancylobacter</taxon>
    </lineage>
</organism>